<dbReference type="EMBL" id="LAZR01014616">
    <property type="protein sequence ID" value="KKM16707.1"/>
    <property type="molecule type" value="Genomic_DNA"/>
</dbReference>
<comment type="caution">
    <text evidence="4">The sequence shown here is derived from an EMBL/GenBank/DDBJ whole genome shotgun (WGS) entry which is preliminary data.</text>
</comment>
<dbReference type="InterPro" id="IPR003593">
    <property type="entry name" value="AAA+_ATPase"/>
</dbReference>
<dbReference type="GO" id="GO:0005524">
    <property type="term" value="F:ATP binding"/>
    <property type="evidence" value="ECO:0007669"/>
    <property type="project" value="UniProtKB-KW"/>
</dbReference>
<dbReference type="GO" id="GO:0016887">
    <property type="term" value="F:ATP hydrolysis activity"/>
    <property type="evidence" value="ECO:0007669"/>
    <property type="project" value="InterPro"/>
</dbReference>
<dbReference type="AlphaFoldDB" id="A0A0F9HNH6"/>
<protein>
    <recommendedName>
        <fullName evidence="3">AAA+ ATPase domain-containing protein</fullName>
    </recommendedName>
</protein>
<name>A0A0F9HNH6_9ZZZZ</name>
<dbReference type="InterPro" id="IPR008930">
    <property type="entry name" value="Terpenoid_cyclase/PrenylTrfase"/>
</dbReference>
<keyword evidence="1" id="KW-0547">Nucleotide-binding</keyword>
<sequence>MADTNGDYDLKTLRKINSELKEKLKDHKKYLDKFKHPKGGYFFREEKKDINLTSTITCVTSLINADKAEKCEIDKIIKNIFEKEQWSSAKLNDGKDNCYTVPMVLTGLSKLLNRPIDPVKQERIKKYLAKIHEKIKRDSGLRIKQYPVNAFLTYLGLRSYEEYYSKDTTINELKEGIKGLKNELHRQITLFSANVEYEKDIFQLGYSLVALLRYDMDISAPIISKAFSIFFGDQKDDGSWDKYNPVFNYPEVGSAYCYQFEFLRELLYYHKDYYNIFIKYIDKLERTRQWTKNHEMVNKTDKKLCGWCSYHYTDWRDPTSWPTACVFSFLRLYNEFIENVIRKTVLEQYDSKKVSENYWEEEIKDSELHLKENYKPSLKEFITQKIIDPINNEEDINAYGILLFGPPGTGKTSYAKAIAQKLDWPLISLDPSHFLLEGFSGIVRNANSIFKKLGYLEKVVVLFDEMDELIKKRTNEYEYETRIFTTSMLPLISKLHEKKNFIYIFNTNFYDEIDPAIKRAGRFDFHLFVGPPNIEKKKIIIK</sequence>
<dbReference type="InterPro" id="IPR050168">
    <property type="entry name" value="AAA_ATPase_domain"/>
</dbReference>
<dbReference type="SMART" id="SM00382">
    <property type="entry name" value="AAA"/>
    <property type="match status" value="1"/>
</dbReference>
<keyword evidence="2" id="KW-0067">ATP-binding</keyword>
<dbReference type="SUPFAM" id="SSF48239">
    <property type="entry name" value="Terpenoid cyclases/Protein prenyltransferases"/>
    <property type="match status" value="1"/>
</dbReference>
<evidence type="ECO:0000313" key="4">
    <source>
        <dbReference type="EMBL" id="KKM16707.1"/>
    </source>
</evidence>
<evidence type="ECO:0000256" key="2">
    <source>
        <dbReference type="ARBA" id="ARBA00022840"/>
    </source>
</evidence>
<organism evidence="4">
    <name type="scientific">marine sediment metagenome</name>
    <dbReference type="NCBI Taxonomy" id="412755"/>
    <lineage>
        <taxon>unclassified sequences</taxon>
        <taxon>metagenomes</taxon>
        <taxon>ecological metagenomes</taxon>
    </lineage>
</organism>
<reference evidence="4" key="1">
    <citation type="journal article" date="2015" name="Nature">
        <title>Complex archaea that bridge the gap between prokaryotes and eukaryotes.</title>
        <authorList>
            <person name="Spang A."/>
            <person name="Saw J.H."/>
            <person name="Jorgensen S.L."/>
            <person name="Zaremba-Niedzwiedzka K."/>
            <person name="Martijn J."/>
            <person name="Lind A.E."/>
            <person name="van Eijk R."/>
            <person name="Schleper C."/>
            <person name="Guy L."/>
            <person name="Ettema T.J."/>
        </authorList>
    </citation>
    <scope>NUCLEOTIDE SEQUENCE</scope>
</reference>
<evidence type="ECO:0000259" key="3">
    <source>
        <dbReference type="SMART" id="SM00382"/>
    </source>
</evidence>
<dbReference type="PANTHER" id="PTHR23077:SF171">
    <property type="entry name" value="NUCLEAR VALOSIN-CONTAINING PROTEIN-LIKE"/>
    <property type="match status" value="1"/>
</dbReference>
<feature type="domain" description="AAA+ ATPase" evidence="3">
    <location>
        <begin position="397"/>
        <end position="533"/>
    </location>
</feature>
<dbReference type="Pfam" id="PF00004">
    <property type="entry name" value="AAA"/>
    <property type="match status" value="1"/>
</dbReference>
<dbReference type="SUPFAM" id="SSF52540">
    <property type="entry name" value="P-loop containing nucleoside triphosphate hydrolases"/>
    <property type="match status" value="1"/>
</dbReference>
<dbReference type="Gene3D" id="3.40.50.300">
    <property type="entry name" value="P-loop containing nucleotide triphosphate hydrolases"/>
    <property type="match status" value="1"/>
</dbReference>
<accession>A0A0F9HNH6</accession>
<dbReference type="CDD" id="cd19481">
    <property type="entry name" value="RecA-like_protease"/>
    <property type="match status" value="1"/>
</dbReference>
<gene>
    <name evidence="4" type="ORF">LCGC14_1683130</name>
</gene>
<proteinExistence type="predicted"/>
<feature type="non-terminal residue" evidence="4">
    <location>
        <position position="542"/>
    </location>
</feature>
<dbReference type="InterPro" id="IPR003959">
    <property type="entry name" value="ATPase_AAA_core"/>
</dbReference>
<evidence type="ECO:0000256" key="1">
    <source>
        <dbReference type="ARBA" id="ARBA00022741"/>
    </source>
</evidence>
<dbReference type="PANTHER" id="PTHR23077">
    <property type="entry name" value="AAA-FAMILY ATPASE"/>
    <property type="match status" value="1"/>
</dbReference>
<dbReference type="InterPro" id="IPR027417">
    <property type="entry name" value="P-loop_NTPase"/>
</dbReference>